<dbReference type="GO" id="GO:0022625">
    <property type="term" value="C:cytosolic large ribosomal subunit"/>
    <property type="evidence" value="ECO:0007669"/>
    <property type="project" value="TreeGrafter"/>
</dbReference>
<keyword evidence="3 5" id="KW-0687">Ribonucleoprotein</keyword>
<evidence type="ECO:0000313" key="7">
    <source>
        <dbReference type="Proteomes" id="UP000010116"/>
    </source>
</evidence>
<keyword evidence="2 5" id="KW-0689">Ribosomal protein</keyword>
<dbReference type="InterPro" id="IPR050063">
    <property type="entry name" value="Ribosomal_protein_uL29"/>
</dbReference>
<proteinExistence type="inferred from homology"/>
<dbReference type="GO" id="GO:0006412">
    <property type="term" value="P:translation"/>
    <property type="evidence" value="ECO:0007669"/>
    <property type="project" value="UniProtKB-UniRule"/>
</dbReference>
<accession>J4V4R2</accession>
<dbReference type="EMBL" id="JH611165">
    <property type="protein sequence ID" value="EJP73492.1"/>
    <property type="molecule type" value="Genomic_DNA"/>
</dbReference>
<dbReference type="PANTHER" id="PTHR10916">
    <property type="entry name" value="60S RIBOSOMAL PROTEIN L35/50S RIBOSOMAL PROTEIN L29"/>
    <property type="match status" value="1"/>
</dbReference>
<evidence type="ECO:0000256" key="1">
    <source>
        <dbReference type="ARBA" id="ARBA00009254"/>
    </source>
</evidence>
<organism evidence="6 7">
    <name type="scientific">SAR86 cluster bacterium SAR86B</name>
    <dbReference type="NCBI Taxonomy" id="1123867"/>
    <lineage>
        <taxon>Bacteria</taxon>
        <taxon>Pseudomonadati</taxon>
        <taxon>Pseudomonadota</taxon>
        <taxon>Gammaproteobacteria</taxon>
        <taxon>SAR86 cluster</taxon>
    </lineage>
</organism>
<dbReference type="InterPro" id="IPR036049">
    <property type="entry name" value="Ribosomal_uL29_sf"/>
</dbReference>
<dbReference type="NCBIfam" id="TIGR00012">
    <property type="entry name" value="L29"/>
    <property type="match status" value="1"/>
</dbReference>
<evidence type="ECO:0000313" key="6">
    <source>
        <dbReference type="EMBL" id="EJP73492.1"/>
    </source>
</evidence>
<dbReference type="Pfam" id="PF00831">
    <property type="entry name" value="Ribosomal_L29"/>
    <property type="match status" value="1"/>
</dbReference>
<dbReference type="SUPFAM" id="SSF46561">
    <property type="entry name" value="Ribosomal protein L29 (L29p)"/>
    <property type="match status" value="1"/>
</dbReference>
<evidence type="ECO:0000256" key="2">
    <source>
        <dbReference type="ARBA" id="ARBA00022980"/>
    </source>
</evidence>
<dbReference type="Gene3D" id="1.10.287.310">
    <property type="match status" value="1"/>
</dbReference>
<dbReference type="FunFam" id="1.10.287.310:FF:000001">
    <property type="entry name" value="50S ribosomal protein L29"/>
    <property type="match status" value="1"/>
</dbReference>
<dbReference type="CDD" id="cd00427">
    <property type="entry name" value="Ribosomal_L29_HIP"/>
    <property type="match status" value="1"/>
</dbReference>
<dbReference type="InterPro" id="IPR001854">
    <property type="entry name" value="Ribosomal_uL29"/>
</dbReference>
<dbReference type="AlphaFoldDB" id="J4V4R2"/>
<evidence type="ECO:0000256" key="5">
    <source>
        <dbReference type="HAMAP-Rule" id="MF_00374"/>
    </source>
</evidence>
<dbReference type="HAMAP" id="MF_00374">
    <property type="entry name" value="Ribosomal_uL29"/>
    <property type="match status" value="1"/>
</dbReference>
<evidence type="ECO:0000256" key="3">
    <source>
        <dbReference type="ARBA" id="ARBA00023274"/>
    </source>
</evidence>
<name>J4V4R2_9GAMM</name>
<gene>
    <name evidence="5 6" type="primary">rpmC</name>
    <name evidence="6" type="ORF">NT02SARS_0182</name>
</gene>
<comment type="similarity">
    <text evidence="1 5">Belongs to the universal ribosomal protein uL29 family.</text>
</comment>
<dbReference type="HOGENOM" id="CLU_158491_1_2_6"/>
<dbReference type="PANTHER" id="PTHR10916:SF0">
    <property type="entry name" value="LARGE RIBOSOMAL SUBUNIT PROTEIN UL29C"/>
    <property type="match status" value="1"/>
</dbReference>
<evidence type="ECO:0000256" key="4">
    <source>
        <dbReference type="ARBA" id="ARBA00035204"/>
    </source>
</evidence>
<protein>
    <recommendedName>
        <fullName evidence="4 5">Large ribosomal subunit protein uL29</fullName>
    </recommendedName>
</protein>
<dbReference type="GO" id="GO:0003735">
    <property type="term" value="F:structural constituent of ribosome"/>
    <property type="evidence" value="ECO:0007669"/>
    <property type="project" value="InterPro"/>
</dbReference>
<sequence length="68" mass="7882">MSKEVSELRNKSVADLEKELIATREDQFNLRMKHRTGQLNETNKLAVAKKKIARIKTLITEKKVEDSK</sequence>
<dbReference type="Proteomes" id="UP000010116">
    <property type="component" value="Unassembled WGS sequence"/>
</dbReference>
<reference evidence="6 7" key="1">
    <citation type="journal article" date="2012" name="ISME J.">
        <title>Genomic insights to SAR86, an abundant and uncultivated marine bacterial lineage.</title>
        <authorList>
            <person name="Dupont C.L."/>
            <person name="Rusch D.B."/>
            <person name="Yooseph S."/>
            <person name="Lombardo M.J."/>
            <person name="Richter R.A."/>
            <person name="Valas R."/>
            <person name="Novotny M."/>
            <person name="Yee-Greenbaum J."/>
            <person name="Selengut J.D."/>
            <person name="Haft D.H."/>
            <person name="Halpern A.L."/>
            <person name="Lasken R.S."/>
            <person name="Nealson K."/>
            <person name="Friedman R."/>
            <person name="Venter J.C."/>
        </authorList>
    </citation>
    <scope>NUCLEOTIDE SEQUENCE [LARGE SCALE GENOMIC DNA]</scope>
</reference>